<organism evidence="2 3">
    <name type="scientific">Caldovatus sediminis</name>
    <dbReference type="NCBI Taxonomy" id="2041189"/>
    <lineage>
        <taxon>Bacteria</taxon>
        <taxon>Pseudomonadati</taxon>
        <taxon>Pseudomonadota</taxon>
        <taxon>Alphaproteobacteria</taxon>
        <taxon>Acetobacterales</taxon>
        <taxon>Roseomonadaceae</taxon>
        <taxon>Caldovatus</taxon>
    </lineage>
</organism>
<feature type="domain" description="Helix-turn-helix" evidence="1">
    <location>
        <begin position="16"/>
        <end position="61"/>
    </location>
</feature>
<dbReference type="EMBL" id="BMKS01000006">
    <property type="protein sequence ID" value="GGG34042.1"/>
    <property type="molecule type" value="Genomic_DNA"/>
</dbReference>
<evidence type="ECO:0000259" key="1">
    <source>
        <dbReference type="Pfam" id="PF12728"/>
    </source>
</evidence>
<dbReference type="Proteomes" id="UP000597507">
    <property type="component" value="Unassembled WGS sequence"/>
</dbReference>
<keyword evidence="3" id="KW-1185">Reference proteome</keyword>
<name>A0A8J2ZC87_9PROT</name>
<dbReference type="NCBIfam" id="TIGR01764">
    <property type="entry name" value="excise"/>
    <property type="match status" value="1"/>
</dbReference>
<evidence type="ECO:0000313" key="2">
    <source>
        <dbReference type="EMBL" id="GGG34042.1"/>
    </source>
</evidence>
<accession>A0A8J2ZC87</accession>
<comment type="caution">
    <text evidence="2">The sequence shown here is derived from an EMBL/GenBank/DDBJ whole genome shotgun (WGS) entry which is preliminary data.</text>
</comment>
<sequence length="72" mass="7465">MAAPPDGAGLAPLAYRVRAAERVSGLSRATLYRLARAGKLRLVRVGRATLIPAEALRALLDGGDAAPEREGA</sequence>
<gene>
    <name evidence="2" type="ORF">GCM10010964_22480</name>
</gene>
<dbReference type="InterPro" id="IPR010093">
    <property type="entry name" value="SinI_DNA-bd"/>
</dbReference>
<dbReference type="InterPro" id="IPR041657">
    <property type="entry name" value="HTH_17"/>
</dbReference>
<dbReference type="GO" id="GO:0003677">
    <property type="term" value="F:DNA binding"/>
    <property type="evidence" value="ECO:0007669"/>
    <property type="project" value="InterPro"/>
</dbReference>
<evidence type="ECO:0000313" key="3">
    <source>
        <dbReference type="Proteomes" id="UP000597507"/>
    </source>
</evidence>
<dbReference type="Pfam" id="PF12728">
    <property type="entry name" value="HTH_17"/>
    <property type="match status" value="1"/>
</dbReference>
<protein>
    <recommendedName>
        <fullName evidence="1">Helix-turn-helix domain-containing protein</fullName>
    </recommendedName>
</protein>
<reference evidence="2 3" key="1">
    <citation type="journal article" date="2014" name="Int. J. Syst. Evol. Microbiol.">
        <title>Complete genome sequence of Corynebacterium casei LMG S-19264T (=DSM 44701T), isolated from a smear-ripened cheese.</title>
        <authorList>
            <consortium name="US DOE Joint Genome Institute (JGI-PGF)"/>
            <person name="Walter F."/>
            <person name="Albersmeier A."/>
            <person name="Kalinowski J."/>
            <person name="Ruckert C."/>
        </authorList>
    </citation>
    <scope>NUCLEOTIDE SEQUENCE [LARGE SCALE GENOMIC DNA]</scope>
    <source>
        <strain evidence="2 3">CGMCC 1.16330</strain>
    </source>
</reference>
<dbReference type="RefSeq" id="WP_188900203.1">
    <property type="nucleotide sequence ID" value="NZ_BMKS01000006.1"/>
</dbReference>
<proteinExistence type="predicted"/>
<dbReference type="AlphaFoldDB" id="A0A8J2ZC87"/>